<dbReference type="PROSITE" id="PS00518">
    <property type="entry name" value="ZF_RING_1"/>
    <property type="match status" value="1"/>
</dbReference>
<dbReference type="SMART" id="SM00184">
    <property type="entry name" value="RING"/>
    <property type="match status" value="1"/>
</dbReference>
<dbReference type="GeneID" id="108704849"/>
<gene>
    <name evidence="27 28 29" type="primary">rnf180.S</name>
</gene>
<protein>
    <recommendedName>
        <fullName evidence="19">E3 ubiquitin-protein ligase RNF180</fullName>
        <ecNumber evidence="5">2.3.2.27</ecNumber>
    </recommendedName>
    <alternativeName>
        <fullName evidence="21">RING finger protein 180</fullName>
    </alternativeName>
    <alternativeName>
        <fullName evidence="20">RING-type E3 ubiquitin transferase RNF180</fullName>
    </alternativeName>
</protein>
<evidence type="ECO:0000256" key="6">
    <source>
        <dbReference type="ARBA" id="ARBA00022553"/>
    </source>
</evidence>
<organism evidence="27">
    <name type="scientific">Xenopus laevis</name>
    <name type="common">African clawed frog</name>
    <dbReference type="NCBI Taxonomy" id="8355"/>
    <lineage>
        <taxon>Eukaryota</taxon>
        <taxon>Metazoa</taxon>
        <taxon>Chordata</taxon>
        <taxon>Craniata</taxon>
        <taxon>Vertebrata</taxon>
        <taxon>Euteleostomi</taxon>
        <taxon>Amphibia</taxon>
        <taxon>Batrachia</taxon>
        <taxon>Anura</taxon>
        <taxon>Pipoidea</taxon>
        <taxon>Pipidae</taxon>
        <taxon>Xenopodinae</taxon>
        <taxon>Xenopus</taxon>
        <taxon>Xenopus</taxon>
    </lineage>
</organism>
<evidence type="ECO:0000256" key="21">
    <source>
        <dbReference type="ARBA" id="ARBA00080502"/>
    </source>
</evidence>
<dbReference type="InterPro" id="IPR001841">
    <property type="entry name" value="Znf_RING"/>
</dbReference>
<keyword evidence="10 22" id="KW-0863">Zinc-finger</keyword>
<dbReference type="InterPro" id="IPR018957">
    <property type="entry name" value="Znf_C3HC4_RING-type"/>
</dbReference>
<evidence type="ECO:0000313" key="27">
    <source>
        <dbReference type="RefSeq" id="XP_018097026.1"/>
    </source>
</evidence>
<reference evidence="27 28" key="1">
    <citation type="submission" date="2022-04" db="UniProtKB">
        <authorList>
            <consortium name="RefSeq"/>
        </authorList>
    </citation>
    <scope>IDENTIFICATION</scope>
    <source>
        <strain evidence="27 28">J_2021</strain>
        <tissue evidence="27 28">Erythrocytes</tissue>
    </source>
</reference>
<sequence>MSREELSAPLRCRKCRKCVADSDSFIKDQAWGFNHDSSDNQNSCTIWHMDVGTVPDWISRLIEKAHWTTGKLNCPVCGARLGAFNFTGNSKCSCGQIAVLYLCKSKIDYEAALPLRILKPHVKIVPNSKEQSACKKELKRKLIHGLVERHSHKNLTMDKSQQAMGRLAEALCLEVHWSKQFEVRRTKITSFRSENTKAKCSQYICHRKSKSLDFVFFENSSDIYNSIAFSNRQAAGGCLNVCSGTSSQLLSVCNRFGNDNTQIRLIKGEQTQDRCITGAENVLAVQLCSSPQRNSDHAPTSTNNMAPESTVREDISQIPPVDTVPTLNPPPPSSSLVAVNQRLKKREINKLKSLRRKQRKREKWLQQQTAKVNDSTDEENEHIMEKESYICAVCLDIYFNPYMCNPCQHIFCEPCLRMIAKDNPTKTLCPLCRTTIARVCFQSDLNKSSLAFFPNEYLKRKECFQRANYSKWPLPNSNRLFRGFGGFSRHLHGRRFPHTGQRPDGDNENQGWRFDVDMDVIFIYTVNWIIGFIIFCFICYFLFLLF</sequence>
<keyword evidence="16" id="KW-0539">Nucleus</keyword>
<evidence type="ECO:0000256" key="15">
    <source>
        <dbReference type="ARBA" id="ARBA00023136"/>
    </source>
</evidence>
<dbReference type="FunFam" id="3.30.40.10:FF:000316">
    <property type="entry name" value="E3 ubiquitin-protein ligase RNF180"/>
    <property type="match status" value="1"/>
</dbReference>
<evidence type="ECO:0000256" key="17">
    <source>
        <dbReference type="ARBA" id="ARBA00058659"/>
    </source>
</evidence>
<dbReference type="GO" id="GO:0031624">
    <property type="term" value="F:ubiquitin conjugating enzyme binding"/>
    <property type="evidence" value="ECO:0000318"/>
    <property type="project" value="GO_Central"/>
</dbReference>
<keyword evidence="12" id="KW-0256">Endoplasmic reticulum</keyword>
<comment type="subunit">
    <text evidence="18">Interacts with ZIC2.</text>
</comment>
<evidence type="ECO:0000259" key="25">
    <source>
        <dbReference type="PROSITE" id="PS50089"/>
    </source>
</evidence>
<evidence type="ECO:0000256" key="14">
    <source>
        <dbReference type="ARBA" id="ARBA00022989"/>
    </source>
</evidence>
<dbReference type="GO" id="GO:0008270">
    <property type="term" value="F:zinc ion binding"/>
    <property type="evidence" value="ECO:0007669"/>
    <property type="project" value="UniProtKB-KW"/>
</dbReference>
<dbReference type="KEGG" id="xla:108704849"/>
<evidence type="ECO:0000256" key="8">
    <source>
        <dbReference type="ARBA" id="ARBA00022692"/>
    </source>
</evidence>
<comment type="catalytic activity">
    <reaction evidence="1">
        <text>S-ubiquitinyl-[E2 ubiquitin-conjugating enzyme]-L-cysteine + [acceptor protein]-L-lysine = [E2 ubiquitin-conjugating enzyme]-L-cysteine + N(6)-ubiquitinyl-[acceptor protein]-L-lysine.</text>
        <dbReference type="EC" id="2.3.2.27"/>
    </reaction>
</comment>
<evidence type="ECO:0000256" key="5">
    <source>
        <dbReference type="ARBA" id="ARBA00012483"/>
    </source>
</evidence>
<dbReference type="GO" id="GO:0032436">
    <property type="term" value="P:positive regulation of proteasomal ubiquitin-dependent protein catabolic process"/>
    <property type="evidence" value="ECO:0000318"/>
    <property type="project" value="GO_Central"/>
</dbReference>
<evidence type="ECO:0000256" key="7">
    <source>
        <dbReference type="ARBA" id="ARBA00022679"/>
    </source>
</evidence>
<dbReference type="GO" id="GO:0005789">
    <property type="term" value="C:endoplasmic reticulum membrane"/>
    <property type="evidence" value="ECO:0000318"/>
    <property type="project" value="GO_Central"/>
</dbReference>
<dbReference type="GO" id="GO:0000209">
    <property type="term" value="P:protein polyubiquitination"/>
    <property type="evidence" value="ECO:0007669"/>
    <property type="project" value="InterPro"/>
</dbReference>
<evidence type="ECO:0000313" key="28">
    <source>
        <dbReference type="RefSeq" id="XP_018097027.1"/>
    </source>
</evidence>
<dbReference type="InterPro" id="IPR017907">
    <property type="entry name" value="Znf_RING_CS"/>
</dbReference>
<dbReference type="AlphaFoldDB" id="A0A8J0TXR6"/>
<dbReference type="GO" id="GO:0061630">
    <property type="term" value="F:ubiquitin protein ligase activity"/>
    <property type="evidence" value="ECO:0000318"/>
    <property type="project" value="GO_Central"/>
</dbReference>
<evidence type="ECO:0000256" key="12">
    <source>
        <dbReference type="ARBA" id="ARBA00022824"/>
    </source>
</evidence>
<accession>A0A8J0TXR6</accession>
<evidence type="ECO:0000256" key="1">
    <source>
        <dbReference type="ARBA" id="ARBA00000900"/>
    </source>
</evidence>
<dbReference type="RefSeq" id="XP_018097026.1">
    <property type="nucleotide sequence ID" value="XM_018241537.2"/>
</dbReference>
<feature type="compositionally biased region" description="Polar residues" evidence="23">
    <location>
        <begin position="291"/>
        <end position="307"/>
    </location>
</feature>
<dbReference type="PANTHER" id="PTHR46717">
    <property type="entry name" value="E3 UBIQUITIN-PROTEIN LIGASE RNF180"/>
    <property type="match status" value="1"/>
</dbReference>
<evidence type="ECO:0000256" key="22">
    <source>
        <dbReference type="PROSITE-ProRule" id="PRU00175"/>
    </source>
</evidence>
<dbReference type="RefSeq" id="XP_018097027.1">
    <property type="nucleotide sequence ID" value="XM_018241538.2"/>
</dbReference>
<dbReference type="EC" id="2.3.2.27" evidence="5"/>
<proteinExistence type="predicted"/>
<dbReference type="Gene3D" id="3.30.40.10">
    <property type="entry name" value="Zinc/RING finger domain, C3HC4 (zinc finger)"/>
    <property type="match status" value="1"/>
</dbReference>
<feature type="region of interest" description="Disordered" evidence="23">
    <location>
        <begin position="359"/>
        <end position="379"/>
    </location>
</feature>
<comment type="pathway">
    <text evidence="4">Protein modification; protein ubiquitination.</text>
</comment>
<evidence type="ECO:0000256" key="2">
    <source>
        <dbReference type="ARBA" id="ARBA00004259"/>
    </source>
</evidence>
<dbReference type="CTD" id="108704849"/>
<keyword evidence="9" id="KW-0479">Metal-binding</keyword>
<evidence type="ECO:0000256" key="9">
    <source>
        <dbReference type="ARBA" id="ARBA00022723"/>
    </source>
</evidence>
<comment type="function">
    <text evidence="17">E3 ubiquitin-protein ligase which promotes polyubiquitination and degradation by the proteasome pathway of ZIC2.</text>
</comment>
<keyword evidence="15 24" id="KW-0472">Membrane</keyword>
<evidence type="ECO:0000313" key="29">
    <source>
        <dbReference type="Xenbase" id="XB-GENE-17335840"/>
    </source>
</evidence>
<evidence type="ECO:0000313" key="26">
    <source>
        <dbReference type="Proteomes" id="UP000186698"/>
    </source>
</evidence>
<evidence type="ECO:0000256" key="13">
    <source>
        <dbReference type="ARBA" id="ARBA00022833"/>
    </source>
</evidence>
<evidence type="ECO:0000256" key="4">
    <source>
        <dbReference type="ARBA" id="ARBA00004906"/>
    </source>
</evidence>
<dbReference type="InterPro" id="IPR033263">
    <property type="entry name" value="RNF180"/>
</dbReference>
<dbReference type="InterPro" id="IPR013083">
    <property type="entry name" value="Znf_RING/FYVE/PHD"/>
</dbReference>
<name>A0A8J0TXR6_XENLA</name>
<dbReference type="PANTHER" id="PTHR46717:SF1">
    <property type="entry name" value="E3 UBIQUITIN-PROTEIN LIGASE RNF180"/>
    <property type="match status" value="1"/>
</dbReference>
<evidence type="ECO:0000256" key="23">
    <source>
        <dbReference type="SAM" id="MobiDB-lite"/>
    </source>
</evidence>
<keyword evidence="8 24" id="KW-0812">Transmembrane</keyword>
<dbReference type="AGR" id="Xenbase:XB-GENE-17335840"/>
<dbReference type="PROSITE" id="PS50089">
    <property type="entry name" value="ZF_RING_2"/>
    <property type="match status" value="1"/>
</dbReference>
<evidence type="ECO:0000256" key="10">
    <source>
        <dbReference type="ARBA" id="ARBA00022771"/>
    </source>
</evidence>
<keyword evidence="13" id="KW-0862">Zinc</keyword>
<evidence type="ECO:0000256" key="3">
    <source>
        <dbReference type="ARBA" id="ARBA00004389"/>
    </source>
</evidence>
<dbReference type="OrthoDB" id="6105938at2759"/>
<dbReference type="GO" id="GO:0005635">
    <property type="term" value="C:nuclear envelope"/>
    <property type="evidence" value="ECO:0007669"/>
    <property type="project" value="UniProtKB-SubCell"/>
</dbReference>
<dbReference type="GO" id="GO:0042428">
    <property type="term" value="P:serotonin metabolic process"/>
    <property type="evidence" value="ECO:0000318"/>
    <property type="project" value="GO_Central"/>
</dbReference>
<keyword evidence="26" id="KW-1185">Reference proteome</keyword>
<feature type="transmembrane region" description="Helical" evidence="24">
    <location>
        <begin position="521"/>
        <end position="545"/>
    </location>
</feature>
<feature type="region of interest" description="Disordered" evidence="23">
    <location>
        <begin position="291"/>
        <end position="313"/>
    </location>
</feature>
<evidence type="ECO:0000256" key="18">
    <source>
        <dbReference type="ARBA" id="ARBA00062709"/>
    </source>
</evidence>
<comment type="subcellular location">
    <subcellularLocation>
        <location evidence="3">Endoplasmic reticulum membrane</location>
        <topology evidence="3">Single-pass membrane protein</topology>
    </subcellularLocation>
    <subcellularLocation>
        <location evidence="2">Nucleus envelope</location>
    </subcellularLocation>
</comment>
<dbReference type="GO" id="GO:0042415">
    <property type="term" value="P:norepinephrine metabolic process"/>
    <property type="evidence" value="ECO:0000318"/>
    <property type="project" value="GO_Central"/>
</dbReference>
<evidence type="ECO:0000256" key="16">
    <source>
        <dbReference type="ARBA" id="ARBA00023242"/>
    </source>
</evidence>
<evidence type="ECO:0000256" key="24">
    <source>
        <dbReference type="SAM" id="Phobius"/>
    </source>
</evidence>
<dbReference type="CDD" id="cd16554">
    <property type="entry name" value="RING-HC_RNF180"/>
    <property type="match status" value="1"/>
</dbReference>
<dbReference type="SUPFAM" id="SSF57850">
    <property type="entry name" value="RING/U-box"/>
    <property type="match status" value="1"/>
</dbReference>
<feature type="domain" description="RING-type" evidence="25">
    <location>
        <begin position="391"/>
        <end position="433"/>
    </location>
</feature>
<evidence type="ECO:0000256" key="11">
    <source>
        <dbReference type="ARBA" id="ARBA00022786"/>
    </source>
</evidence>
<keyword evidence="6" id="KW-0597">Phosphoprotein</keyword>
<evidence type="ECO:0000256" key="20">
    <source>
        <dbReference type="ARBA" id="ARBA00079826"/>
    </source>
</evidence>
<keyword evidence="14 24" id="KW-1133">Transmembrane helix</keyword>
<dbReference type="Xenbase" id="XB-GENE-17335840">
    <property type="gene designation" value="rnf180.S"/>
</dbReference>
<dbReference type="InterPro" id="IPR045790">
    <property type="entry name" value="RNF180_C"/>
</dbReference>
<dbReference type="Proteomes" id="UP000186698">
    <property type="component" value="Chromosome 1S"/>
</dbReference>
<keyword evidence="11" id="KW-0833">Ubl conjugation pathway</keyword>
<dbReference type="Pfam" id="PF19332">
    <property type="entry name" value="RNF180_C"/>
    <property type="match status" value="1"/>
</dbReference>
<keyword evidence="7" id="KW-0808">Transferase</keyword>
<evidence type="ECO:0000256" key="19">
    <source>
        <dbReference type="ARBA" id="ARBA00067421"/>
    </source>
</evidence>
<dbReference type="Pfam" id="PF00097">
    <property type="entry name" value="zf-C3HC4"/>
    <property type="match status" value="1"/>
</dbReference>